<organism evidence="1 2">
    <name type="scientific">Spodoptera littoralis</name>
    <name type="common">Egyptian cotton leafworm</name>
    <dbReference type="NCBI Taxonomy" id="7109"/>
    <lineage>
        <taxon>Eukaryota</taxon>
        <taxon>Metazoa</taxon>
        <taxon>Ecdysozoa</taxon>
        <taxon>Arthropoda</taxon>
        <taxon>Hexapoda</taxon>
        <taxon>Insecta</taxon>
        <taxon>Pterygota</taxon>
        <taxon>Neoptera</taxon>
        <taxon>Endopterygota</taxon>
        <taxon>Lepidoptera</taxon>
        <taxon>Glossata</taxon>
        <taxon>Ditrysia</taxon>
        <taxon>Noctuoidea</taxon>
        <taxon>Noctuidae</taxon>
        <taxon>Amphipyrinae</taxon>
        <taxon>Spodoptera</taxon>
    </lineage>
</organism>
<keyword evidence="2" id="KW-1185">Reference proteome</keyword>
<dbReference type="EMBL" id="LR824536">
    <property type="protein sequence ID" value="CAH1644896.1"/>
    <property type="molecule type" value="Genomic_DNA"/>
</dbReference>
<proteinExistence type="predicted"/>
<sequence length="111" mass="12890">MSVIKFSWGPHTLARNMVRRLSASFYKNNKALRFECGPRGRGDLTLAKFKNVMLHKLLYFEKILRTLNAVLTKLYWQMFLSLRLVLGMFTEYTAVANSPTMCCRPSGCYKQ</sequence>
<evidence type="ECO:0000313" key="1">
    <source>
        <dbReference type="EMBL" id="CAH1644896.1"/>
    </source>
</evidence>
<protein>
    <submittedName>
        <fullName evidence="1">Uncharacterized protein</fullName>
    </submittedName>
</protein>
<evidence type="ECO:0000313" key="2">
    <source>
        <dbReference type="Proteomes" id="UP001153321"/>
    </source>
</evidence>
<gene>
    <name evidence="1" type="ORF">SPLIT_LOCUS10249</name>
</gene>
<dbReference type="Proteomes" id="UP001153321">
    <property type="component" value="Chromosome 5"/>
</dbReference>
<reference evidence="1" key="1">
    <citation type="submission" date="2022-02" db="EMBL/GenBank/DDBJ databases">
        <authorList>
            <person name="King R."/>
        </authorList>
    </citation>
    <scope>NUCLEOTIDE SEQUENCE</scope>
</reference>
<name>A0A9P0IFG8_SPOLI</name>
<dbReference type="AlphaFoldDB" id="A0A9P0IFG8"/>
<accession>A0A9P0IFG8</accession>